<name>A0A433QR99_9FUNG</name>
<reference evidence="2 3" key="1">
    <citation type="journal article" date="2018" name="New Phytol.">
        <title>Phylogenomics of Endogonaceae and evolution of mycorrhizas within Mucoromycota.</title>
        <authorList>
            <person name="Chang Y."/>
            <person name="Desiro A."/>
            <person name="Na H."/>
            <person name="Sandor L."/>
            <person name="Lipzen A."/>
            <person name="Clum A."/>
            <person name="Barry K."/>
            <person name="Grigoriev I.V."/>
            <person name="Martin F.M."/>
            <person name="Stajich J.E."/>
            <person name="Smith M.E."/>
            <person name="Bonito G."/>
            <person name="Spatafora J.W."/>
        </authorList>
    </citation>
    <scope>NUCLEOTIDE SEQUENCE [LARGE SCALE GENOMIC DNA]</scope>
    <source>
        <strain evidence="2 3">AD002</strain>
    </source>
</reference>
<feature type="region of interest" description="Disordered" evidence="1">
    <location>
        <begin position="79"/>
        <end position="108"/>
    </location>
</feature>
<evidence type="ECO:0000313" key="3">
    <source>
        <dbReference type="Proteomes" id="UP000274822"/>
    </source>
</evidence>
<evidence type="ECO:0000313" key="2">
    <source>
        <dbReference type="EMBL" id="RUS32300.1"/>
    </source>
</evidence>
<gene>
    <name evidence="2" type="ORF">BC938DRAFT_475771</name>
</gene>
<dbReference type="AlphaFoldDB" id="A0A433QR99"/>
<dbReference type="EMBL" id="RBNJ01002171">
    <property type="protein sequence ID" value="RUS32300.1"/>
    <property type="molecule type" value="Genomic_DNA"/>
</dbReference>
<organism evidence="2 3">
    <name type="scientific">Jimgerdemannia flammicorona</name>
    <dbReference type="NCBI Taxonomy" id="994334"/>
    <lineage>
        <taxon>Eukaryota</taxon>
        <taxon>Fungi</taxon>
        <taxon>Fungi incertae sedis</taxon>
        <taxon>Mucoromycota</taxon>
        <taxon>Mucoromycotina</taxon>
        <taxon>Endogonomycetes</taxon>
        <taxon>Endogonales</taxon>
        <taxon>Endogonaceae</taxon>
        <taxon>Jimgerdemannia</taxon>
    </lineage>
</organism>
<sequence>MGVWVSSANTRSIYYTYHSRLDATTSLFSPYNNGNEYTLHSTALTASLTSSPPVNPNMTPFTTGQANAPCQIMGFSPLSGPTGMEFSGGDGPRPLGARNGPGSPRGGGVVVEEVVVEKVVVEEEVVEEEVVEEEVVEVVVVEEEVVEEVVG</sequence>
<proteinExistence type="predicted"/>
<evidence type="ECO:0000256" key="1">
    <source>
        <dbReference type="SAM" id="MobiDB-lite"/>
    </source>
</evidence>
<dbReference type="Proteomes" id="UP000274822">
    <property type="component" value="Unassembled WGS sequence"/>
</dbReference>
<protein>
    <submittedName>
        <fullName evidence="2">Uncharacterized protein</fullName>
    </submittedName>
</protein>
<keyword evidence="3" id="KW-1185">Reference proteome</keyword>
<comment type="caution">
    <text evidence="2">The sequence shown here is derived from an EMBL/GenBank/DDBJ whole genome shotgun (WGS) entry which is preliminary data.</text>
</comment>
<accession>A0A433QR99</accession>